<sequence>MKTMEQIDAWYEAQINKAKLEEEFLGKQKSASAIIRAKFGAEVLTPQIVRQLEQLNDQQLDDFIALIFNWQQPREMDSWLSGIEKV</sequence>
<keyword evidence="2" id="KW-1185">Reference proteome</keyword>
<dbReference type="AlphaFoldDB" id="A0A8J7F9D6"/>
<dbReference type="RefSeq" id="WP_193925936.1">
    <property type="nucleotide sequence ID" value="NZ_JADEWL010000236.1"/>
</dbReference>
<proteinExistence type="predicted"/>
<accession>A0A8J7F9D6</accession>
<evidence type="ECO:0000313" key="1">
    <source>
        <dbReference type="EMBL" id="MBE9217007.1"/>
    </source>
</evidence>
<dbReference type="Proteomes" id="UP000620559">
    <property type="component" value="Unassembled WGS sequence"/>
</dbReference>
<evidence type="ECO:0000313" key="2">
    <source>
        <dbReference type="Proteomes" id="UP000620559"/>
    </source>
</evidence>
<name>A0A8J7F9D6_9CYAN</name>
<organism evidence="1 2">
    <name type="scientific">Plectonema cf. radiosum LEGE 06105</name>
    <dbReference type="NCBI Taxonomy" id="945769"/>
    <lineage>
        <taxon>Bacteria</taxon>
        <taxon>Bacillati</taxon>
        <taxon>Cyanobacteriota</taxon>
        <taxon>Cyanophyceae</taxon>
        <taxon>Oscillatoriophycideae</taxon>
        <taxon>Oscillatoriales</taxon>
        <taxon>Microcoleaceae</taxon>
        <taxon>Plectonema</taxon>
    </lineage>
</organism>
<comment type="caution">
    <text evidence="1">The sequence shown here is derived from an EMBL/GenBank/DDBJ whole genome shotgun (WGS) entry which is preliminary data.</text>
</comment>
<gene>
    <name evidence="1" type="ORF">IQ247_30880</name>
</gene>
<dbReference type="EMBL" id="JADEWL010000236">
    <property type="protein sequence ID" value="MBE9217007.1"/>
    <property type="molecule type" value="Genomic_DNA"/>
</dbReference>
<reference evidence="1" key="1">
    <citation type="submission" date="2020-10" db="EMBL/GenBank/DDBJ databases">
        <authorList>
            <person name="Castelo-Branco R."/>
            <person name="Eusebio N."/>
            <person name="Adriana R."/>
            <person name="Vieira A."/>
            <person name="Brugerolle De Fraissinette N."/>
            <person name="Rezende De Castro R."/>
            <person name="Schneider M.P."/>
            <person name="Vasconcelos V."/>
            <person name="Leao P.N."/>
        </authorList>
    </citation>
    <scope>NUCLEOTIDE SEQUENCE</scope>
    <source>
        <strain evidence="1">LEGE 06105</strain>
    </source>
</reference>
<protein>
    <recommendedName>
        <fullName evidence="3">DUF4351 domain-containing protein</fullName>
    </recommendedName>
</protein>
<evidence type="ECO:0008006" key="3">
    <source>
        <dbReference type="Google" id="ProtNLM"/>
    </source>
</evidence>